<reference evidence="1 2" key="1">
    <citation type="submission" date="2020-06" db="EMBL/GenBank/DDBJ databases">
        <authorList>
            <person name="Li R."/>
            <person name="Bekaert M."/>
        </authorList>
    </citation>
    <scope>NUCLEOTIDE SEQUENCE [LARGE SCALE GENOMIC DNA]</scope>
    <source>
        <strain evidence="2">wild</strain>
    </source>
</reference>
<dbReference type="SUPFAM" id="SSF56219">
    <property type="entry name" value="DNase I-like"/>
    <property type="match status" value="1"/>
</dbReference>
<name>A0A6J8CDD2_MYTCO</name>
<dbReference type="InterPro" id="IPR036691">
    <property type="entry name" value="Endo/exonu/phosph_ase_sf"/>
</dbReference>
<gene>
    <name evidence="1" type="ORF">MCOR_29166</name>
</gene>
<evidence type="ECO:0008006" key="3">
    <source>
        <dbReference type="Google" id="ProtNLM"/>
    </source>
</evidence>
<sequence length="267" mass="31448">MPSDNKNADIEYKDTLAQIDEMIEKYKDTHEIIVCGDMNGSLHRSSTPHDKILQTFCKEKCIGNTEKCPLKETFYHQNGKSKGQIDYFLFKKKSSIKIYQTSCKKSKGIIEEDIRNLEKLLHKAGEAAIPKYRRKSKSNQRKGDMERANRKGIKAIKNAYKVWRQHGAPQERSNELKIKMTAAKEYFEKHKDKLMPLRENQQRKNYESFKCRHKTFYKLINMQRKTPLTNTKILKLNEKTAEDGPNIMKIWQEHFQQLATPTLEENF</sequence>
<keyword evidence="2" id="KW-1185">Reference proteome</keyword>
<dbReference type="Proteomes" id="UP000507470">
    <property type="component" value="Unassembled WGS sequence"/>
</dbReference>
<protein>
    <recommendedName>
        <fullName evidence="3">Endonuclease/exonuclease/phosphatase domain-containing protein</fullName>
    </recommendedName>
</protein>
<dbReference type="OrthoDB" id="6086353at2759"/>
<dbReference type="AlphaFoldDB" id="A0A6J8CDD2"/>
<proteinExistence type="predicted"/>
<dbReference type="Gene3D" id="3.60.10.10">
    <property type="entry name" value="Endonuclease/exonuclease/phosphatase"/>
    <property type="match status" value="1"/>
</dbReference>
<dbReference type="EMBL" id="CACVKT020005286">
    <property type="protein sequence ID" value="CAC5394418.1"/>
    <property type="molecule type" value="Genomic_DNA"/>
</dbReference>
<evidence type="ECO:0000313" key="1">
    <source>
        <dbReference type="EMBL" id="CAC5394418.1"/>
    </source>
</evidence>
<evidence type="ECO:0000313" key="2">
    <source>
        <dbReference type="Proteomes" id="UP000507470"/>
    </source>
</evidence>
<accession>A0A6J8CDD2</accession>
<organism evidence="1 2">
    <name type="scientific">Mytilus coruscus</name>
    <name type="common">Sea mussel</name>
    <dbReference type="NCBI Taxonomy" id="42192"/>
    <lineage>
        <taxon>Eukaryota</taxon>
        <taxon>Metazoa</taxon>
        <taxon>Spiralia</taxon>
        <taxon>Lophotrochozoa</taxon>
        <taxon>Mollusca</taxon>
        <taxon>Bivalvia</taxon>
        <taxon>Autobranchia</taxon>
        <taxon>Pteriomorphia</taxon>
        <taxon>Mytilida</taxon>
        <taxon>Mytiloidea</taxon>
        <taxon>Mytilidae</taxon>
        <taxon>Mytilinae</taxon>
        <taxon>Mytilus</taxon>
    </lineage>
</organism>